<dbReference type="SUPFAM" id="SSF141523">
    <property type="entry name" value="L,D-transpeptidase catalytic domain-like"/>
    <property type="match status" value="1"/>
</dbReference>
<keyword evidence="7 9" id="KW-0573">Peptidoglycan synthesis</keyword>
<accession>A0A5D6WBS9</accession>
<evidence type="ECO:0000259" key="12">
    <source>
        <dbReference type="PROSITE" id="PS52029"/>
    </source>
</evidence>
<dbReference type="InterPro" id="IPR050979">
    <property type="entry name" value="LD-transpeptidase"/>
</dbReference>
<keyword evidence="14" id="KW-1185">Reference proteome</keyword>
<proteinExistence type="inferred from homology"/>
<feature type="chain" id="PRO_5022831040" evidence="11">
    <location>
        <begin position="30"/>
        <end position="389"/>
    </location>
</feature>
<evidence type="ECO:0000256" key="3">
    <source>
        <dbReference type="ARBA" id="ARBA00022676"/>
    </source>
</evidence>
<dbReference type="OrthoDB" id="9787225at2"/>
<dbReference type="Gene3D" id="2.40.440.10">
    <property type="entry name" value="L,D-transpeptidase catalytic domain-like"/>
    <property type="match status" value="1"/>
</dbReference>
<feature type="compositionally biased region" description="Basic and acidic residues" evidence="10">
    <location>
        <begin position="331"/>
        <end position="374"/>
    </location>
</feature>
<keyword evidence="6 9" id="KW-0133">Cell shape</keyword>
<dbReference type="PROSITE" id="PS52029">
    <property type="entry name" value="LD_TPASE"/>
    <property type="match status" value="1"/>
</dbReference>
<keyword evidence="8 9" id="KW-0961">Cell wall biogenesis/degradation</keyword>
<dbReference type="Proteomes" id="UP000323646">
    <property type="component" value="Unassembled WGS sequence"/>
</dbReference>
<keyword evidence="4" id="KW-0808">Transferase</keyword>
<evidence type="ECO:0000313" key="13">
    <source>
        <dbReference type="EMBL" id="TYZ24912.1"/>
    </source>
</evidence>
<dbReference type="GO" id="GO:0071972">
    <property type="term" value="F:peptidoglycan L,D-transpeptidase activity"/>
    <property type="evidence" value="ECO:0007669"/>
    <property type="project" value="TreeGrafter"/>
</dbReference>
<dbReference type="CDD" id="cd16913">
    <property type="entry name" value="YkuD_like"/>
    <property type="match status" value="1"/>
</dbReference>
<dbReference type="AlphaFoldDB" id="A0A5D6WBS9"/>
<comment type="similarity">
    <text evidence="2">Belongs to the YkuD family.</text>
</comment>
<feature type="active site" description="Proton donor/acceptor" evidence="9">
    <location>
        <position position="130"/>
    </location>
</feature>
<dbReference type="RefSeq" id="WP_149170533.1">
    <property type="nucleotide sequence ID" value="NZ_VTOY01000001.1"/>
</dbReference>
<protein>
    <submittedName>
        <fullName evidence="13">L,D-transpeptidase family protein</fullName>
    </submittedName>
</protein>
<dbReference type="GO" id="GO:0005576">
    <property type="term" value="C:extracellular region"/>
    <property type="evidence" value="ECO:0007669"/>
    <property type="project" value="TreeGrafter"/>
</dbReference>
<evidence type="ECO:0000256" key="6">
    <source>
        <dbReference type="ARBA" id="ARBA00022960"/>
    </source>
</evidence>
<feature type="domain" description="L,D-TPase catalytic" evidence="12">
    <location>
        <begin position="49"/>
        <end position="170"/>
    </location>
</feature>
<feature type="region of interest" description="Disordered" evidence="10">
    <location>
        <begin position="329"/>
        <end position="389"/>
    </location>
</feature>
<evidence type="ECO:0000256" key="1">
    <source>
        <dbReference type="ARBA" id="ARBA00004752"/>
    </source>
</evidence>
<evidence type="ECO:0000256" key="11">
    <source>
        <dbReference type="SAM" id="SignalP"/>
    </source>
</evidence>
<dbReference type="InterPro" id="IPR005490">
    <property type="entry name" value="LD_TPept_cat_dom"/>
</dbReference>
<evidence type="ECO:0000313" key="14">
    <source>
        <dbReference type="Proteomes" id="UP000323646"/>
    </source>
</evidence>
<evidence type="ECO:0000256" key="5">
    <source>
        <dbReference type="ARBA" id="ARBA00022801"/>
    </source>
</evidence>
<gene>
    <name evidence="13" type="ORF">FZ040_02430</name>
</gene>
<name>A0A5D6WBS9_9FIRM</name>
<dbReference type="GO" id="GO:0008360">
    <property type="term" value="P:regulation of cell shape"/>
    <property type="evidence" value="ECO:0007669"/>
    <property type="project" value="UniProtKB-UniRule"/>
</dbReference>
<dbReference type="EMBL" id="VTOY01000001">
    <property type="protein sequence ID" value="TYZ24912.1"/>
    <property type="molecule type" value="Genomic_DNA"/>
</dbReference>
<reference evidence="13 14" key="1">
    <citation type="submission" date="2019-08" db="EMBL/GenBank/DDBJ databases">
        <title>Selenomonas sp. mPRGC5 and Selenomonas sp. mPRGC8 isolated from ruminal fluid of dairy goat (Capra hircus).</title>
        <authorList>
            <person name="Poothong S."/>
            <person name="Nuengjamnong C."/>
            <person name="Tanasupawat S."/>
        </authorList>
    </citation>
    <scope>NUCLEOTIDE SEQUENCE [LARGE SCALE GENOMIC DNA]</scope>
    <source>
        <strain evidence="14">mPRGC5</strain>
    </source>
</reference>
<keyword evidence="3" id="KW-0328">Glycosyltransferase</keyword>
<keyword evidence="11" id="KW-0732">Signal</keyword>
<organism evidence="13 14">
    <name type="scientific">Selenomonas ruminis</name>
    <dbReference type="NCBI Taxonomy" id="2593411"/>
    <lineage>
        <taxon>Bacteria</taxon>
        <taxon>Bacillati</taxon>
        <taxon>Bacillota</taxon>
        <taxon>Negativicutes</taxon>
        <taxon>Selenomonadales</taxon>
        <taxon>Selenomonadaceae</taxon>
        <taxon>Selenomonas</taxon>
    </lineage>
</organism>
<evidence type="ECO:0000256" key="7">
    <source>
        <dbReference type="ARBA" id="ARBA00022984"/>
    </source>
</evidence>
<dbReference type="PANTHER" id="PTHR30582">
    <property type="entry name" value="L,D-TRANSPEPTIDASE"/>
    <property type="match status" value="1"/>
</dbReference>
<dbReference type="PANTHER" id="PTHR30582:SF24">
    <property type="entry name" value="L,D-TRANSPEPTIDASE ERFK_SRFK-RELATED"/>
    <property type="match status" value="1"/>
</dbReference>
<feature type="active site" description="Nucleophile" evidence="9">
    <location>
        <position position="146"/>
    </location>
</feature>
<dbReference type="GO" id="GO:0018104">
    <property type="term" value="P:peptidoglycan-protein cross-linking"/>
    <property type="evidence" value="ECO:0007669"/>
    <property type="project" value="TreeGrafter"/>
</dbReference>
<dbReference type="UniPathway" id="UPA00219"/>
<evidence type="ECO:0000256" key="10">
    <source>
        <dbReference type="SAM" id="MobiDB-lite"/>
    </source>
</evidence>
<evidence type="ECO:0000256" key="9">
    <source>
        <dbReference type="PROSITE-ProRule" id="PRU01373"/>
    </source>
</evidence>
<dbReference type="InterPro" id="IPR038063">
    <property type="entry name" value="Transpep_catalytic_dom"/>
</dbReference>
<dbReference type="Pfam" id="PF03734">
    <property type="entry name" value="YkuD"/>
    <property type="match status" value="1"/>
</dbReference>
<evidence type="ECO:0000256" key="8">
    <source>
        <dbReference type="ARBA" id="ARBA00023316"/>
    </source>
</evidence>
<comment type="caution">
    <text evidence="13">The sequence shown here is derived from an EMBL/GenBank/DDBJ whole genome shotgun (WGS) entry which is preliminary data.</text>
</comment>
<evidence type="ECO:0000256" key="4">
    <source>
        <dbReference type="ARBA" id="ARBA00022679"/>
    </source>
</evidence>
<comment type="pathway">
    <text evidence="1 9">Cell wall biogenesis; peptidoglycan biosynthesis.</text>
</comment>
<dbReference type="GO" id="GO:0016757">
    <property type="term" value="F:glycosyltransferase activity"/>
    <property type="evidence" value="ECO:0007669"/>
    <property type="project" value="UniProtKB-KW"/>
</dbReference>
<evidence type="ECO:0000256" key="2">
    <source>
        <dbReference type="ARBA" id="ARBA00005992"/>
    </source>
</evidence>
<dbReference type="GO" id="GO:0071555">
    <property type="term" value="P:cell wall organization"/>
    <property type="evidence" value="ECO:0007669"/>
    <property type="project" value="UniProtKB-UniRule"/>
</dbReference>
<keyword evidence="5" id="KW-0378">Hydrolase</keyword>
<sequence length="389" mass="41936">MWEKICAGMLGAMMITGSAAGLSANTVSAAPAAETTAQPAQEQKVEQPLKISINLAARSLALYQGSTKIRLYPIAPGTAYTPTPTGYYKIREKEVNPTWTDPATGYSIPSGPDCPLGYRWMTVTGNIGIHGTNNPASIGTYASHGCMRMFEKDVEALYDLVEVGTPVEITYNRVVVEKAPDDTVVYYIYPDGYGWQKLSVADVHKWLAGYGVGNFESDEDIQAKINASDGNPTYIGKVYPLYVNGKKLANNAVSKDGVTYLPAIDLANATNINLGWDAATKKLISTLGSAEGVDKRDVLYCKADDTKTLFNLTGSINDAKQFVLTSAAEQEAPKAEAPKAETPEVKPEEKTAEAPKQVEAEQPKADDKAVDGSKSKKSLKQIYKEATKK</sequence>
<feature type="signal peptide" evidence="11">
    <location>
        <begin position="1"/>
        <end position="29"/>
    </location>
</feature>